<dbReference type="InterPro" id="IPR018097">
    <property type="entry name" value="EGF_Ca-bd_CS"/>
</dbReference>
<sequence>DEDECSLGTDNCNEATHFCINTHGSFTCQKKGAPGDPPQCPAGYKYNTQKSSCEDVNECAEGLHVCEPESESCRNTVGAYECDVTCDEGFGYSSLINTCVDKDECLDVPCEVGYECHNTAGSYNCVHQPSSFCPAGYKPSNASVTGCQDVDECAEGFHTCLLDKEVCINEVGQYRCEDISLNEVDIGTLHGSNEVQECPGGYGFDLNTSRCLDIDECITGLHNCSSIRNCINTLGGFTCRKQTLKPASSANSFPPCPSGFKRDQNSEQCQDIDECTSGTVLCLPGEICLNTHGSFKCQVECEDGFVYDP</sequence>
<dbReference type="InterPro" id="IPR052235">
    <property type="entry name" value="Nephronectin_domain"/>
</dbReference>
<dbReference type="AlphaFoldDB" id="A0AAV2SGC0"/>
<dbReference type="FunFam" id="2.10.25.10:FF:000005">
    <property type="entry name" value="Fibrillin 2"/>
    <property type="match status" value="1"/>
</dbReference>
<feature type="domain" description="EGF-like calcium-binding" evidence="6">
    <location>
        <begin position="271"/>
        <end position="306"/>
    </location>
</feature>
<organism evidence="7 8">
    <name type="scientific">Meganyctiphanes norvegica</name>
    <name type="common">Northern krill</name>
    <name type="synonym">Thysanopoda norvegica</name>
    <dbReference type="NCBI Taxonomy" id="48144"/>
    <lineage>
        <taxon>Eukaryota</taxon>
        <taxon>Metazoa</taxon>
        <taxon>Ecdysozoa</taxon>
        <taxon>Arthropoda</taxon>
        <taxon>Crustacea</taxon>
        <taxon>Multicrustacea</taxon>
        <taxon>Malacostraca</taxon>
        <taxon>Eumalacostraca</taxon>
        <taxon>Eucarida</taxon>
        <taxon>Euphausiacea</taxon>
        <taxon>Euphausiidae</taxon>
        <taxon>Meganyctiphanes</taxon>
    </lineage>
</organism>
<keyword evidence="4" id="KW-1015">Disulfide bond</keyword>
<dbReference type="FunFam" id="2.10.25.10:FF:000038">
    <property type="entry name" value="Fibrillin 2"/>
    <property type="match status" value="1"/>
</dbReference>
<feature type="domain" description="EGF-like calcium-binding" evidence="6">
    <location>
        <begin position="1"/>
        <end position="54"/>
    </location>
</feature>
<protein>
    <recommendedName>
        <fullName evidence="6">EGF-like calcium-binding domain-containing protein</fullName>
    </recommendedName>
</protein>
<evidence type="ECO:0000256" key="5">
    <source>
        <dbReference type="ARBA" id="ARBA00023180"/>
    </source>
</evidence>
<feature type="non-terminal residue" evidence="7">
    <location>
        <position position="309"/>
    </location>
</feature>
<dbReference type="EMBL" id="CAXKWB010061122">
    <property type="protein sequence ID" value="CAL4183931.1"/>
    <property type="molecule type" value="Genomic_DNA"/>
</dbReference>
<evidence type="ECO:0000256" key="4">
    <source>
        <dbReference type="ARBA" id="ARBA00023157"/>
    </source>
</evidence>
<dbReference type="Pfam" id="PF07645">
    <property type="entry name" value="EGF_CA"/>
    <property type="match status" value="6"/>
</dbReference>
<evidence type="ECO:0000313" key="8">
    <source>
        <dbReference type="Proteomes" id="UP001497623"/>
    </source>
</evidence>
<accession>A0AAV2SGC0</accession>
<dbReference type="PANTHER" id="PTHR24050">
    <property type="entry name" value="PA14 DOMAIN-CONTAINING PROTEIN"/>
    <property type="match status" value="1"/>
</dbReference>
<keyword evidence="2" id="KW-0732">Signal</keyword>
<feature type="domain" description="EGF-like calcium-binding" evidence="6">
    <location>
        <begin position="149"/>
        <end position="177"/>
    </location>
</feature>
<dbReference type="PANTHER" id="PTHR24050:SF28">
    <property type="entry name" value="UROMODULIN-LIKE"/>
    <property type="match status" value="1"/>
</dbReference>
<evidence type="ECO:0000256" key="2">
    <source>
        <dbReference type="ARBA" id="ARBA00022729"/>
    </source>
</evidence>
<evidence type="ECO:0000313" key="7">
    <source>
        <dbReference type="EMBL" id="CAL4183931.1"/>
    </source>
</evidence>
<dbReference type="Gene3D" id="2.10.25.10">
    <property type="entry name" value="Laminin"/>
    <property type="match status" value="6"/>
</dbReference>
<dbReference type="SUPFAM" id="SSF57196">
    <property type="entry name" value="EGF/Laminin"/>
    <property type="match status" value="1"/>
</dbReference>
<dbReference type="PROSITE" id="PS01187">
    <property type="entry name" value="EGF_CA"/>
    <property type="match status" value="2"/>
</dbReference>
<feature type="domain" description="EGF-like calcium-binding" evidence="6">
    <location>
        <begin position="213"/>
        <end position="270"/>
    </location>
</feature>
<reference evidence="7 8" key="1">
    <citation type="submission" date="2024-05" db="EMBL/GenBank/DDBJ databases">
        <authorList>
            <person name="Wallberg A."/>
        </authorList>
    </citation>
    <scope>NUCLEOTIDE SEQUENCE [LARGE SCALE GENOMIC DNA]</scope>
</reference>
<dbReference type="GO" id="GO:0005509">
    <property type="term" value="F:calcium ion binding"/>
    <property type="evidence" value="ECO:0007669"/>
    <property type="project" value="InterPro"/>
</dbReference>
<dbReference type="CDD" id="cd00054">
    <property type="entry name" value="EGF_CA"/>
    <property type="match status" value="1"/>
</dbReference>
<dbReference type="InterPro" id="IPR049883">
    <property type="entry name" value="NOTCH1_EGF-like"/>
</dbReference>
<dbReference type="InterPro" id="IPR001881">
    <property type="entry name" value="EGF-like_Ca-bd_dom"/>
</dbReference>
<name>A0AAV2SGC0_MEGNR</name>
<evidence type="ECO:0000259" key="6">
    <source>
        <dbReference type="SMART" id="SM00179"/>
    </source>
</evidence>
<proteinExistence type="predicted"/>
<dbReference type="InterPro" id="IPR009030">
    <property type="entry name" value="Growth_fac_rcpt_cys_sf"/>
</dbReference>
<feature type="domain" description="EGF-like calcium-binding" evidence="6">
    <location>
        <begin position="55"/>
        <end position="100"/>
    </location>
</feature>
<dbReference type="SMART" id="SM00179">
    <property type="entry name" value="EGF_CA"/>
    <property type="match status" value="6"/>
</dbReference>
<dbReference type="SUPFAM" id="SSF57184">
    <property type="entry name" value="Growth factor receptor domain"/>
    <property type="match status" value="2"/>
</dbReference>
<keyword evidence="3" id="KW-0677">Repeat</keyword>
<evidence type="ECO:0000256" key="3">
    <source>
        <dbReference type="ARBA" id="ARBA00022737"/>
    </source>
</evidence>
<dbReference type="Proteomes" id="UP001497623">
    <property type="component" value="Unassembled WGS sequence"/>
</dbReference>
<keyword evidence="8" id="KW-1185">Reference proteome</keyword>
<comment type="caution">
    <text evidence="7">The sequence shown here is derived from an EMBL/GenBank/DDBJ whole genome shotgun (WGS) entry which is preliminary data.</text>
</comment>
<gene>
    <name evidence="7" type="ORF">MNOR_LOCUS35744</name>
</gene>
<keyword evidence="1" id="KW-0245">EGF-like domain</keyword>
<feature type="domain" description="EGF-like calcium-binding" evidence="6">
    <location>
        <begin position="101"/>
        <end position="148"/>
    </location>
</feature>
<feature type="non-terminal residue" evidence="7">
    <location>
        <position position="1"/>
    </location>
</feature>
<evidence type="ECO:0000256" key="1">
    <source>
        <dbReference type="ARBA" id="ARBA00022536"/>
    </source>
</evidence>
<keyword evidence="5" id="KW-0325">Glycoprotein</keyword>